<dbReference type="InterPro" id="IPR052537">
    <property type="entry name" value="Extradiol_RC_dioxygenase"/>
</dbReference>
<keyword evidence="2" id="KW-0560">Oxidoreductase</keyword>
<dbReference type="InterPro" id="IPR029068">
    <property type="entry name" value="Glyas_Bleomycin-R_OHBP_Dase"/>
</dbReference>
<accession>A0ABD5RLT2</accession>
<dbReference type="SUPFAM" id="SSF54593">
    <property type="entry name" value="Glyoxalase/Bleomycin resistance protein/Dihydroxybiphenyl dioxygenase"/>
    <property type="match status" value="1"/>
</dbReference>
<dbReference type="AlphaFoldDB" id="A0ABD5RLT2"/>
<protein>
    <submittedName>
        <fullName evidence="2">Ring-cleaving dioxygenase</fullName>
    </submittedName>
</protein>
<dbReference type="InterPro" id="IPR037523">
    <property type="entry name" value="VOC_core"/>
</dbReference>
<dbReference type="Proteomes" id="UP001596099">
    <property type="component" value="Unassembled WGS sequence"/>
</dbReference>
<dbReference type="Gene3D" id="3.10.180.10">
    <property type="entry name" value="2,3-Dihydroxybiphenyl 1,2-Dioxygenase, domain 1"/>
    <property type="match status" value="2"/>
</dbReference>
<dbReference type="CDD" id="cd08346">
    <property type="entry name" value="PcpA_N_like"/>
    <property type="match status" value="1"/>
</dbReference>
<comment type="caution">
    <text evidence="2">The sequence shown here is derived from an EMBL/GenBank/DDBJ whole genome shotgun (WGS) entry which is preliminary data.</text>
</comment>
<dbReference type="PROSITE" id="PS51819">
    <property type="entry name" value="VOC"/>
    <property type="match status" value="2"/>
</dbReference>
<dbReference type="PANTHER" id="PTHR36110">
    <property type="entry name" value="RING-CLEAVING DIOXYGENASE MHQE-RELATED"/>
    <property type="match status" value="1"/>
</dbReference>
<keyword evidence="2" id="KW-0223">Dioxygenase</keyword>
<evidence type="ECO:0000259" key="1">
    <source>
        <dbReference type="PROSITE" id="PS51819"/>
    </source>
</evidence>
<evidence type="ECO:0000313" key="2">
    <source>
        <dbReference type="EMBL" id="MFC5971170.1"/>
    </source>
</evidence>
<dbReference type="RefSeq" id="WP_247414079.1">
    <property type="nucleotide sequence ID" value="NZ_JALLGW010000001.1"/>
</dbReference>
<feature type="domain" description="VOC" evidence="1">
    <location>
        <begin position="7"/>
        <end position="132"/>
    </location>
</feature>
<dbReference type="EMBL" id="JBHSQH010000001">
    <property type="protein sequence ID" value="MFC5971170.1"/>
    <property type="molecule type" value="Genomic_DNA"/>
</dbReference>
<name>A0ABD5RLT2_9EURY</name>
<organism evidence="2 3">
    <name type="scientific">Halomarina salina</name>
    <dbReference type="NCBI Taxonomy" id="1872699"/>
    <lineage>
        <taxon>Archaea</taxon>
        <taxon>Methanobacteriati</taxon>
        <taxon>Methanobacteriota</taxon>
        <taxon>Stenosarchaea group</taxon>
        <taxon>Halobacteria</taxon>
        <taxon>Halobacteriales</taxon>
        <taxon>Natronomonadaceae</taxon>
        <taxon>Halomarina</taxon>
    </lineage>
</organism>
<proteinExistence type="predicted"/>
<reference evidence="2 3" key="1">
    <citation type="journal article" date="2019" name="Int. J. Syst. Evol. Microbiol.">
        <title>The Global Catalogue of Microorganisms (GCM) 10K type strain sequencing project: providing services to taxonomists for standard genome sequencing and annotation.</title>
        <authorList>
            <consortium name="The Broad Institute Genomics Platform"/>
            <consortium name="The Broad Institute Genome Sequencing Center for Infectious Disease"/>
            <person name="Wu L."/>
            <person name="Ma J."/>
        </authorList>
    </citation>
    <scope>NUCLEOTIDE SEQUENCE [LARGE SCALE GENOMIC DNA]</scope>
    <source>
        <strain evidence="2 3">CGMCC 1.12543</strain>
    </source>
</reference>
<keyword evidence="3" id="KW-1185">Reference proteome</keyword>
<dbReference type="InterPro" id="IPR004360">
    <property type="entry name" value="Glyas_Fos-R_dOase_dom"/>
</dbReference>
<dbReference type="Pfam" id="PF00903">
    <property type="entry name" value="Glyoxalase"/>
    <property type="match status" value="2"/>
</dbReference>
<evidence type="ECO:0000313" key="3">
    <source>
        <dbReference type="Proteomes" id="UP001596099"/>
    </source>
</evidence>
<sequence>MPERIPGIHHVTAVAGDPKRNYDFYTDVLGLRLVKRSVNQDDPSTYHLFYADSRGSPGTSMTFFPFAGATSGTVGAGQVGVTAFRIPEGSLDFWADRLDEHDVTREEPTERFGERVLPFEDPDGLPLELVEGEDAADPWTEHVDAEHAIRGFHGVALLVRDTGPTGELLETMGYERTEETDERVRYVSSGELGAVVDLIPTQQAGRPGYGTVHHVAFRTPTDEDQQAWRETLVDLGFDPTPVIDREWFHSVYFRGGIQSANTGGVLFELATHEPGYTVDEPLAELGSSLVLPPKFEANRERIEANLPPLALDD</sequence>
<feature type="domain" description="VOC" evidence="1">
    <location>
        <begin position="151"/>
        <end position="272"/>
    </location>
</feature>
<dbReference type="PANTHER" id="PTHR36110:SF4">
    <property type="entry name" value="RING-CLEAVING DIOXYGENASE MHQA-RELATED"/>
    <property type="match status" value="1"/>
</dbReference>
<gene>
    <name evidence="2" type="ORF">ACFPYI_07470</name>
</gene>
<dbReference type="GO" id="GO:0051213">
    <property type="term" value="F:dioxygenase activity"/>
    <property type="evidence" value="ECO:0007669"/>
    <property type="project" value="UniProtKB-KW"/>
</dbReference>
<dbReference type="CDD" id="cd08347">
    <property type="entry name" value="PcpA_C_like"/>
    <property type="match status" value="1"/>
</dbReference>